<accession>A0ABW5RDQ9</accession>
<protein>
    <submittedName>
        <fullName evidence="2">Uncharacterized protein</fullName>
    </submittedName>
</protein>
<evidence type="ECO:0000256" key="1">
    <source>
        <dbReference type="SAM" id="Phobius"/>
    </source>
</evidence>
<keyword evidence="1" id="KW-0812">Transmembrane</keyword>
<sequence length="307" mass="35852">MEKRLTLSDYIIILGFIFMLICAIGAFFYGFQIGKEKTEEKYELILSELQGEPEETLSNISYDQQHLISFYHTVFQPYREFQNKWHAYIESFNQRESSDHVNSLNELTKLAASAYTEIQNASIPKASPLLVDAQKNLMRSLKQAESGFKEVKQGPTDAFTASILTDHPVLQQSIGYALDAQQQYYHAITKWHEQYEYRVKDIQLMSKKELTFEEWQSLALNYKNLYIATQVQETSEWNPYFVQDITAQIDLLLQKRGAETLKWADTFEAYQTVVHTDGVRQGDFIRMKSKFYGQERLPQLPFYLAAY</sequence>
<proteinExistence type="predicted"/>
<evidence type="ECO:0000313" key="3">
    <source>
        <dbReference type="Proteomes" id="UP001597497"/>
    </source>
</evidence>
<keyword evidence="3" id="KW-1185">Reference proteome</keyword>
<comment type="caution">
    <text evidence="2">The sequence shown here is derived from an EMBL/GenBank/DDBJ whole genome shotgun (WGS) entry which is preliminary data.</text>
</comment>
<dbReference type="Proteomes" id="UP001597497">
    <property type="component" value="Unassembled WGS sequence"/>
</dbReference>
<dbReference type="RefSeq" id="WP_379930421.1">
    <property type="nucleotide sequence ID" value="NZ_JBHUMM010000043.1"/>
</dbReference>
<name>A0ABW5RDQ9_9BACL</name>
<dbReference type="EMBL" id="JBHUMM010000043">
    <property type="protein sequence ID" value="MFD2672860.1"/>
    <property type="molecule type" value="Genomic_DNA"/>
</dbReference>
<evidence type="ECO:0000313" key="2">
    <source>
        <dbReference type="EMBL" id="MFD2672860.1"/>
    </source>
</evidence>
<gene>
    <name evidence="2" type="ORF">ACFSUC_14925</name>
</gene>
<feature type="transmembrane region" description="Helical" evidence="1">
    <location>
        <begin position="12"/>
        <end position="31"/>
    </location>
</feature>
<keyword evidence="1" id="KW-1133">Transmembrane helix</keyword>
<keyword evidence="1" id="KW-0472">Membrane</keyword>
<reference evidence="3" key="1">
    <citation type="journal article" date="2019" name="Int. J. Syst. Evol. Microbiol.">
        <title>The Global Catalogue of Microorganisms (GCM) 10K type strain sequencing project: providing services to taxonomists for standard genome sequencing and annotation.</title>
        <authorList>
            <consortium name="The Broad Institute Genomics Platform"/>
            <consortium name="The Broad Institute Genome Sequencing Center for Infectious Disease"/>
            <person name="Wu L."/>
            <person name="Ma J."/>
        </authorList>
    </citation>
    <scope>NUCLEOTIDE SEQUENCE [LARGE SCALE GENOMIC DNA]</scope>
    <source>
        <strain evidence="3">KCTC 33676</strain>
    </source>
</reference>
<organism evidence="2 3">
    <name type="scientific">Marinicrinis sediminis</name>
    <dbReference type="NCBI Taxonomy" id="1652465"/>
    <lineage>
        <taxon>Bacteria</taxon>
        <taxon>Bacillati</taxon>
        <taxon>Bacillota</taxon>
        <taxon>Bacilli</taxon>
        <taxon>Bacillales</taxon>
        <taxon>Paenibacillaceae</taxon>
    </lineage>
</organism>